<organism evidence="1 2">
    <name type="scientific">Cordylochernes scorpioides</name>
    <dbReference type="NCBI Taxonomy" id="51811"/>
    <lineage>
        <taxon>Eukaryota</taxon>
        <taxon>Metazoa</taxon>
        <taxon>Ecdysozoa</taxon>
        <taxon>Arthropoda</taxon>
        <taxon>Chelicerata</taxon>
        <taxon>Arachnida</taxon>
        <taxon>Pseudoscorpiones</taxon>
        <taxon>Cheliferoidea</taxon>
        <taxon>Chernetidae</taxon>
        <taxon>Cordylochernes</taxon>
    </lineage>
</organism>
<keyword evidence="2" id="KW-1185">Reference proteome</keyword>
<name>A0ABY6LPT9_9ARAC</name>
<evidence type="ECO:0000313" key="2">
    <source>
        <dbReference type="Proteomes" id="UP001235939"/>
    </source>
</evidence>
<dbReference type="Proteomes" id="UP001235939">
    <property type="component" value="Chromosome 23"/>
</dbReference>
<protein>
    <submittedName>
        <fullName evidence="1">Exc-4</fullName>
    </submittedName>
</protein>
<sequence length="321" mass="37030">MANNNGDISNEMTEEIPEIELIIKLPYDQKEFCRTFTLRTSGDSLLGVIHLEEWRVGIGFNGFDYLMLVIRIYEESSSMDESIQSMIWFGLVTSSFLSPLNHIRASTIDGRRKGACLFCQEYFMDLYLLAELKTISLKSSSMDESIQSMIWFGLVTSSFLSPLNHIRVSSFYDPLEQIWVVADRVQHLISNVHAMLFLVAIEQFWYEFRGDRLMPKSLIKIEWHEPINMFRSSATSLTCSGVRHDLRRSHLLGLLRTFCTTDKRCFGPSPIPPQWLSGGRCYRTHIPFAQFPAPSRQNSSKRALHRGDIVVSKDLPRYDYC</sequence>
<accession>A0ABY6LPT9</accession>
<dbReference type="EMBL" id="CP092885">
    <property type="protein sequence ID" value="UYV83245.1"/>
    <property type="molecule type" value="Genomic_DNA"/>
</dbReference>
<evidence type="ECO:0000313" key="1">
    <source>
        <dbReference type="EMBL" id="UYV83245.1"/>
    </source>
</evidence>
<dbReference type="Gene3D" id="3.40.30.10">
    <property type="entry name" value="Glutaredoxin"/>
    <property type="match status" value="1"/>
</dbReference>
<proteinExistence type="predicted"/>
<reference evidence="1 2" key="1">
    <citation type="submission" date="2022-03" db="EMBL/GenBank/DDBJ databases">
        <title>A chromosomal length assembly of Cordylochernes scorpioides.</title>
        <authorList>
            <person name="Zeh D."/>
            <person name="Zeh J."/>
        </authorList>
    </citation>
    <scope>NUCLEOTIDE SEQUENCE [LARGE SCALE GENOMIC DNA]</scope>
    <source>
        <strain evidence="1">IN4F17</strain>
        <tissue evidence="1">Whole Body</tissue>
    </source>
</reference>
<gene>
    <name evidence="1" type="ORF">LAZ67_23000268</name>
</gene>